<organism evidence="2 3">
    <name type="scientific">Vitrella brassicaformis (strain CCMP3155)</name>
    <dbReference type="NCBI Taxonomy" id="1169540"/>
    <lineage>
        <taxon>Eukaryota</taxon>
        <taxon>Sar</taxon>
        <taxon>Alveolata</taxon>
        <taxon>Colpodellida</taxon>
        <taxon>Vitrellaceae</taxon>
        <taxon>Vitrella</taxon>
    </lineage>
</organism>
<sequence length="371" mass="39967">MDEEGASSRVTQQPSDQEHAVLINEHPVASTRTEQDDDDDDFIPAPQRSPFDNSTQRQQGVHPAAASDQHEPPADASVSINIPDSLFPSSEEEPASSSAMGWADLGKDDVGEQGQQDGRGPVLTLPARFWATSGPGSGDLTDEDIFGETTKEGDQFSVLPEPPPLPTGGLMFPPPPMPPSMAAAPSHETSIASQPQINSSSPMDTASYFMRGKDGVRREYKAWMYRGEAAIHYAGKKFPQILDFIRFIDDHTEQGSGAGGGTYTPPSINGYPHHQHQHHPQDQQLPPPDTRSAVVEHGHHHQQQQQPHDMVVPDEGGPLTVVSEGRVGEEVHQPQEDATVVVAPDMHGDDGGDVDEDMDDGCGAELGPEDN</sequence>
<evidence type="ECO:0000313" key="3">
    <source>
        <dbReference type="Proteomes" id="UP000041254"/>
    </source>
</evidence>
<gene>
    <name evidence="2" type="ORF">Vbra_11238</name>
</gene>
<feature type="region of interest" description="Disordered" evidence="1">
    <location>
        <begin position="327"/>
        <end position="371"/>
    </location>
</feature>
<feature type="region of interest" description="Disordered" evidence="1">
    <location>
        <begin position="1"/>
        <end position="125"/>
    </location>
</feature>
<feature type="compositionally biased region" description="Acidic residues" evidence="1">
    <location>
        <begin position="351"/>
        <end position="371"/>
    </location>
</feature>
<proteinExistence type="predicted"/>
<dbReference type="EMBL" id="CDMY01000176">
    <property type="protein sequence ID" value="CEL93528.1"/>
    <property type="molecule type" value="Genomic_DNA"/>
</dbReference>
<name>A0A0G4EDS7_VITBC</name>
<dbReference type="VEuPathDB" id="CryptoDB:Vbra_11238"/>
<dbReference type="Proteomes" id="UP000041254">
    <property type="component" value="Unassembled WGS sequence"/>
</dbReference>
<feature type="region of interest" description="Disordered" evidence="1">
    <location>
        <begin position="253"/>
        <end position="311"/>
    </location>
</feature>
<feature type="compositionally biased region" description="Polar residues" evidence="1">
    <location>
        <begin position="50"/>
        <end position="59"/>
    </location>
</feature>
<keyword evidence="3" id="KW-1185">Reference proteome</keyword>
<evidence type="ECO:0000313" key="2">
    <source>
        <dbReference type="EMBL" id="CEL93528.1"/>
    </source>
</evidence>
<protein>
    <submittedName>
        <fullName evidence="2">Uncharacterized protein</fullName>
    </submittedName>
</protein>
<evidence type="ECO:0000256" key="1">
    <source>
        <dbReference type="SAM" id="MobiDB-lite"/>
    </source>
</evidence>
<dbReference type="AlphaFoldDB" id="A0A0G4EDS7"/>
<reference evidence="2 3" key="1">
    <citation type="submission" date="2014-11" db="EMBL/GenBank/DDBJ databases">
        <authorList>
            <person name="Zhu J."/>
            <person name="Qi W."/>
            <person name="Song R."/>
        </authorList>
    </citation>
    <scope>NUCLEOTIDE SEQUENCE [LARGE SCALE GENOMIC DNA]</scope>
</reference>
<dbReference type="InParanoid" id="A0A0G4EDS7"/>
<accession>A0A0G4EDS7</accession>